<dbReference type="Proteomes" id="UP000178636">
    <property type="component" value="Unassembled WGS sequence"/>
</dbReference>
<sequence length="146" mass="15400">MKTFTFMKHLTVAILGVLVLFPAVSFAATYPASCPVEAQGILGALGGCTGINESEYGAIYSKCCSTATAPEDPPAVDTTSTTDTTGTTPKQTSPTDFYVQPVTANVRECGGITCRVIGQLPQNTTLELRYGTKSALPEHSCPVKFR</sequence>
<dbReference type="STRING" id="1798664.A3C93_00885"/>
<feature type="chain" id="PRO_5009582601" evidence="2">
    <location>
        <begin position="28"/>
        <end position="146"/>
    </location>
</feature>
<evidence type="ECO:0000256" key="1">
    <source>
        <dbReference type="SAM" id="MobiDB-lite"/>
    </source>
</evidence>
<evidence type="ECO:0000256" key="2">
    <source>
        <dbReference type="SAM" id="SignalP"/>
    </source>
</evidence>
<proteinExistence type="predicted"/>
<name>A0A1G2DIG1_9BACT</name>
<comment type="caution">
    <text evidence="3">The sequence shown here is derived from an EMBL/GenBank/DDBJ whole genome shotgun (WGS) entry which is preliminary data.</text>
</comment>
<feature type="compositionally biased region" description="Low complexity" evidence="1">
    <location>
        <begin position="75"/>
        <end position="94"/>
    </location>
</feature>
<protein>
    <submittedName>
        <fullName evidence="3">Uncharacterized protein</fullName>
    </submittedName>
</protein>
<reference evidence="3 4" key="1">
    <citation type="journal article" date="2016" name="Nat. Commun.">
        <title>Thousands of microbial genomes shed light on interconnected biogeochemical processes in an aquifer system.</title>
        <authorList>
            <person name="Anantharaman K."/>
            <person name="Brown C.T."/>
            <person name="Hug L.A."/>
            <person name="Sharon I."/>
            <person name="Castelle C.J."/>
            <person name="Probst A.J."/>
            <person name="Thomas B.C."/>
            <person name="Singh A."/>
            <person name="Wilkins M.J."/>
            <person name="Karaoz U."/>
            <person name="Brodie E.L."/>
            <person name="Williams K.H."/>
            <person name="Hubbard S.S."/>
            <person name="Banfield J.F."/>
        </authorList>
    </citation>
    <scope>NUCLEOTIDE SEQUENCE [LARGE SCALE GENOMIC DNA]</scope>
</reference>
<organism evidence="3 4">
    <name type="scientific">Candidatus Lloydbacteria bacterium RIFCSPHIGHO2_02_FULL_54_17</name>
    <dbReference type="NCBI Taxonomy" id="1798664"/>
    <lineage>
        <taxon>Bacteria</taxon>
        <taxon>Candidatus Lloydiibacteriota</taxon>
    </lineage>
</organism>
<feature type="signal peptide" evidence="2">
    <location>
        <begin position="1"/>
        <end position="27"/>
    </location>
</feature>
<evidence type="ECO:0000313" key="3">
    <source>
        <dbReference type="EMBL" id="OGZ13192.1"/>
    </source>
</evidence>
<dbReference type="AlphaFoldDB" id="A0A1G2DIG1"/>
<accession>A0A1G2DIG1</accession>
<evidence type="ECO:0000313" key="4">
    <source>
        <dbReference type="Proteomes" id="UP000178636"/>
    </source>
</evidence>
<gene>
    <name evidence="3" type="ORF">A3C93_00885</name>
</gene>
<keyword evidence="2" id="KW-0732">Signal</keyword>
<feature type="region of interest" description="Disordered" evidence="1">
    <location>
        <begin position="69"/>
        <end position="94"/>
    </location>
</feature>
<dbReference type="EMBL" id="MHLO01000007">
    <property type="protein sequence ID" value="OGZ13192.1"/>
    <property type="molecule type" value="Genomic_DNA"/>
</dbReference>